<dbReference type="STRING" id="1524460.IX84_26395"/>
<dbReference type="EMBL" id="JPOS01000084">
    <property type="protein sequence ID" value="KGE85623.1"/>
    <property type="molecule type" value="Genomic_DNA"/>
</dbReference>
<dbReference type="OrthoDB" id="9760760at2"/>
<dbReference type="PANTHER" id="PTHR30267">
    <property type="entry name" value="PROTEIN KINASE PRKA"/>
    <property type="match status" value="1"/>
</dbReference>
<reference evidence="1 2" key="1">
    <citation type="journal article" date="2014" name="Int. J. Syst. Evol. Microbiol.">
        <title>Phaeodactylibacter xiamenensis gen. nov., sp. nov., a member of the family Saprospiraceae isolated from the marine alga Phaeodactylum tricornutum.</title>
        <authorList>
            <person name="Chen Z.Jr."/>
            <person name="Lei X."/>
            <person name="Lai Q."/>
            <person name="Li Y."/>
            <person name="Zhang B."/>
            <person name="Zhang J."/>
            <person name="Zhang H."/>
            <person name="Yang L."/>
            <person name="Zheng W."/>
            <person name="Tian Y."/>
            <person name="Yu Z."/>
            <person name="Xu H.Jr."/>
            <person name="Zheng T."/>
        </authorList>
    </citation>
    <scope>NUCLEOTIDE SEQUENCE [LARGE SCALE GENOMIC DNA]</scope>
    <source>
        <strain evidence="1 2">KD52</strain>
    </source>
</reference>
<accession>A0A098S197</accession>
<dbReference type="GO" id="GO:0004672">
    <property type="term" value="F:protein kinase activity"/>
    <property type="evidence" value="ECO:0007669"/>
    <property type="project" value="TreeGrafter"/>
</dbReference>
<dbReference type="AlphaFoldDB" id="A0A098S197"/>
<protein>
    <submittedName>
        <fullName evidence="1">Magnesium chelatase</fullName>
    </submittedName>
</protein>
<gene>
    <name evidence="1" type="ORF">IX84_26395</name>
</gene>
<dbReference type="PANTHER" id="PTHR30267:SF2">
    <property type="entry name" value="PROTEIN PRKA"/>
    <property type="match status" value="1"/>
</dbReference>
<dbReference type="SUPFAM" id="SSF52540">
    <property type="entry name" value="P-loop containing nucleoside triphosphate hydrolases"/>
    <property type="match status" value="1"/>
</dbReference>
<dbReference type="Gene3D" id="3.40.50.300">
    <property type="entry name" value="P-loop containing nucleotide triphosphate hydrolases"/>
    <property type="match status" value="1"/>
</dbReference>
<dbReference type="Proteomes" id="UP000029736">
    <property type="component" value="Unassembled WGS sequence"/>
</dbReference>
<dbReference type="RefSeq" id="WP_044227591.1">
    <property type="nucleotide sequence ID" value="NZ_CAKZLC010000524.1"/>
</dbReference>
<sequence>MNQIKTLGELKQSGYESRSIKEELRQNLIQKLQAKEKVFEGILGFDDTVLPDIERAILSRHNILLLGLRGQAKTRIARLLVNLLDEWMPVVGGSDLHDDPLNPISRQAKAIIAEHGDDTPVEWVHREERYVEKLATPDVSVADLIGDVDPIKAASLKLSYSDERVIHFGLVPRSHRSIFVINELPDLQPRIQVSLFNILQEGDIQIRGFKLRLPLDIQFVFTANPEDYTNRGSIITPLKDRIESQILTHYPKTIEIARQITRQEAELTDAQREATEVPDLLEILLEQVAFEARDSEYIDEKSGVSARLTISGYENLVSTVERRMLINGESTAKARITDFWGVVPAITGKVELVYEGEQEGPYGVAVNLIGKAIKKSFLAHFPNPDKLKKGRESDPYGTIRAWFSGGNEVELLNDCSEKDFRKALDGVAGLRKLVESHLKVSGEDAYPFMELVLHGLAEFNIVNKDVMESAFSFRDILANMLDDDLFDDEYDN</sequence>
<name>A0A098S197_9BACT</name>
<dbReference type="InterPro" id="IPR027417">
    <property type="entry name" value="P-loop_NTPase"/>
</dbReference>
<organism evidence="1 2">
    <name type="scientific">Phaeodactylibacter xiamenensis</name>
    <dbReference type="NCBI Taxonomy" id="1524460"/>
    <lineage>
        <taxon>Bacteria</taxon>
        <taxon>Pseudomonadati</taxon>
        <taxon>Bacteroidota</taxon>
        <taxon>Saprospiria</taxon>
        <taxon>Saprospirales</taxon>
        <taxon>Haliscomenobacteraceae</taxon>
        <taxon>Phaeodactylibacter</taxon>
    </lineage>
</organism>
<evidence type="ECO:0000313" key="1">
    <source>
        <dbReference type="EMBL" id="KGE85623.1"/>
    </source>
</evidence>
<comment type="caution">
    <text evidence="1">The sequence shown here is derived from an EMBL/GenBank/DDBJ whole genome shotgun (WGS) entry which is preliminary data.</text>
</comment>
<proteinExistence type="predicted"/>
<evidence type="ECO:0000313" key="2">
    <source>
        <dbReference type="Proteomes" id="UP000029736"/>
    </source>
</evidence>
<keyword evidence="2" id="KW-1185">Reference proteome</keyword>